<reference evidence="5 6" key="1">
    <citation type="submission" date="2016-12" db="EMBL/GenBank/DDBJ databases">
        <title>The draft genome sequence of Actinophytocola sp. 11-183.</title>
        <authorList>
            <person name="Wang W."/>
            <person name="Yuan L."/>
        </authorList>
    </citation>
    <scope>NUCLEOTIDE SEQUENCE [LARGE SCALE GENOMIC DNA]</scope>
    <source>
        <strain evidence="5 6">11-183</strain>
    </source>
</reference>
<comment type="similarity">
    <text evidence="1">Belongs to the 'phage' integrase family.</text>
</comment>
<gene>
    <name evidence="5" type="ORF">BU204_27020</name>
</gene>
<sequence length="413" mass="45919">MAFVEKSGKNLWRVRYPKDDGGFGTISGFTSKTAAENKAHEIEADQRRGQFLDPDGGKLTLAEWSIAWFDALDVAATTEAQYRSLVRNHILPRWGTTRLDAISGLAVHTWGKKLRAEGYAQATVITIVKVMSMLLADAADERLIAVNPIQPRRRGKRRHEVRTERVWATPEQALGVAAQAAALVGDWAAVLMITAAWTGARWGELAGLRRHNLHLDDATLVIDRHAGALHEVNGRLELGPPKTAESARTITLPPFLVHLLRTHLNGHDHPHVFVTSEGELLRRSNFARRAMRPAADGNHHRTRPRTRVHPVLPGLVFHGFRHSHKTWLIADGIPDVAQARRLGHRIPDKIQHIYSHVAPEVETRLINALQHRWTIALHTLTGNTTTPSTEHSAERLTRLALPVATIPAVDLTA</sequence>
<evidence type="ECO:0000256" key="2">
    <source>
        <dbReference type="ARBA" id="ARBA00023125"/>
    </source>
</evidence>
<dbReference type="Gene3D" id="1.10.150.130">
    <property type="match status" value="1"/>
</dbReference>
<dbReference type="InterPro" id="IPR010998">
    <property type="entry name" value="Integrase_recombinase_N"/>
</dbReference>
<keyword evidence="3" id="KW-0233">DNA recombination</keyword>
<feature type="domain" description="Tyr recombinase" evidence="4">
    <location>
        <begin position="163"/>
        <end position="367"/>
    </location>
</feature>
<dbReference type="InterPro" id="IPR002104">
    <property type="entry name" value="Integrase_catalytic"/>
</dbReference>
<dbReference type="STRING" id="1912961.BU204_27020"/>
<name>A0A1Q8CGF9_9PSEU</name>
<dbReference type="Proteomes" id="UP000185596">
    <property type="component" value="Unassembled WGS sequence"/>
</dbReference>
<evidence type="ECO:0000256" key="1">
    <source>
        <dbReference type="ARBA" id="ARBA00008857"/>
    </source>
</evidence>
<dbReference type="InterPro" id="IPR011010">
    <property type="entry name" value="DNA_brk_join_enz"/>
</dbReference>
<dbReference type="GO" id="GO:0003677">
    <property type="term" value="F:DNA binding"/>
    <property type="evidence" value="ECO:0007669"/>
    <property type="project" value="UniProtKB-KW"/>
</dbReference>
<evidence type="ECO:0000259" key="4">
    <source>
        <dbReference type="PROSITE" id="PS51898"/>
    </source>
</evidence>
<dbReference type="InterPro" id="IPR050090">
    <property type="entry name" value="Tyrosine_recombinase_XerCD"/>
</dbReference>
<proteinExistence type="inferred from homology"/>
<comment type="caution">
    <text evidence="5">The sequence shown here is derived from an EMBL/GenBank/DDBJ whole genome shotgun (WGS) entry which is preliminary data.</text>
</comment>
<evidence type="ECO:0000313" key="6">
    <source>
        <dbReference type="Proteomes" id="UP000185596"/>
    </source>
</evidence>
<dbReference type="SUPFAM" id="SSF56349">
    <property type="entry name" value="DNA breaking-rejoining enzymes"/>
    <property type="match status" value="1"/>
</dbReference>
<dbReference type="RefSeq" id="WP_075128580.1">
    <property type="nucleotide sequence ID" value="NZ_MSIE01000055.1"/>
</dbReference>
<dbReference type="Pfam" id="PF00589">
    <property type="entry name" value="Phage_integrase"/>
    <property type="match status" value="1"/>
</dbReference>
<keyword evidence="2" id="KW-0238">DNA-binding</keyword>
<keyword evidence="6" id="KW-1185">Reference proteome</keyword>
<dbReference type="PROSITE" id="PS51898">
    <property type="entry name" value="TYR_RECOMBINASE"/>
    <property type="match status" value="1"/>
</dbReference>
<dbReference type="OrthoDB" id="4529782at2"/>
<dbReference type="Gene3D" id="1.10.443.10">
    <property type="entry name" value="Intergrase catalytic core"/>
    <property type="match status" value="1"/>
</dbReference>
<dbReference type="AlphaFoldDB" id="A0A1Q8CGF9"/>
<protein>
    <submittedName>
        <fullName evidence="5">Multidrug DMT transporter permease</fullName>
    </submittedName>
</protein>
<evidence type="ECO:0000313" key="5">
    <source>
        <dbReference type="EMBL" id="OLF13455.1"/>
    </source>
</evidence>
<evidence type="ECO:0000256" key="3">
    <source>
        <dbReference type="ARBA" id="ARBA00023172"/>
    </source>
</evidence>
<dbReference type="GO" id="GO:0006310">
    <property type="term" value="P:DNA recombination"/>
    <property type="evidence" value="ECO:0007669"/>
    <property type="project" value="UniProtKB-KW"/>
</dbReference>
<dbReference type="PANTHER" id="PTHR30349:SF64">
    <property type="entry name" value="PROPHAGE INTEGRASE INTD-RELATED"/>
    <property type="match status" value="1"/>
</dbReference>
<dbReference type="GO" id="GO:0015074">
    <property type="term" value="P:DNA integration"/>
    <property type="evidence" value="ECO:0007669"/>
    <property type="project" value="InterPro"/>
</dbReference>
<accession>A0A1Q8CGF9</accession>
<organism evidence="5 6">
    <name type="scientific">Actinophytocola xanthii</name>
    <dbReference type="NCBI Taxonomy" id="1912961"/>
    <lineage>
        <taxon>Bacteria</taxon>
        <taxon>Bacillati</taxon>
        <taxon>Actinomycetota</taxon>
        <taxon>Actinomycetes</taxon>
        <taxon>Pseudonocardiales</taxon>
        <taxon>Pseudonocardiaceae</taxon>
    </lineage>
</organism>
<dbReference type="PANTHER" id="PTHR30349">
    <property type="entry name" value="PHAGE INTEGRASE-RELATED"/>
    <property type="match status" value="1"/>
</dbReference>
<dbReference type="EMBL" id="MSIE01000055">
    <property type="protein sequence ID" value="OLF13455.1"/>
    <property type="molecule type" value="Genomic_DNA"/>
</dbReference>
<dbReference type="InterPro" id="IPR013762">
    <property type="entry name" value="Integrase-like_cat_sf"/>
</dbReference>